<keyword evidence="6 9" id="KW-0472">Membrane</keyword>
<dbReference type="InterPro" id="IPR017825">
    <property type="entry name" value="Lycopene_cyclase_dom"/>
</dbReference>
<evidence type="ECO:0000256" key="7">
    <source>
        <dbReference type="ARBA" id="ARBA00023235"/>
    </source>
</evidence>
<reference evidence="10 11" key="1">
    <citation type="submission" date="2015-04" db="EMBL/GenBank/DDBJ databases">
        <title>Complete Genome Sequence of Brevibacterium flavum ATCC 15168.</title>
        <authorList>
            <person name="Ahn J."/>
            <person name="Park G."/>
            <person name="Jeon W."/>
            <person name="Jang Y."/>
            <person name="Jang M."/>
            <person name="Lee H."/>
            <person name="Lee H."/>
        </authorList>
    </citation>
    <scope>NUCLEOTIDE SEQUENCE [LARGE SCALE GENOMIC DNA]</scope>
    <source>
        <strain evidence="10 11">ATCC 15168</strain>
    </source>
</reference>
<dbReference type="HOGENOM" id="CLU_157812_0_0_11"/>
<evidence type="ECO:0000313" key="10">
    <source>
        <dbReference type="EMBL" id="AKF26668.1"/>
    </source>
</evidence>
<dbReference type="GO" id="GO:0016872">
    <property type="term" value="F:intramolecular lyase activity"/>
    <property type="evidence" value="ECO:0007669"/>
    <property type="project" value="InterPro"/>
</dbReference>
<name>A0A0F6Z468_9CORY</name>
<dbReference type="NCBIfam" id="TIGR03462">
    <property type="entry name" value="CarR_dom_SF"/>
    <property type="match status" value="1"/>
</dbReference>
<keyword evidence="5 9" id="KW-1133">Transmembrane helix</keyword>
<sequence>MIPIIDISHNEQDSDIFMAFIYLGTLLVLIGCMALCDHRWKLAFFRHPLRAMASVGAAYIGFLLWDIFGIITGTFYRGDSAFMSGINLAPHMPIEELFFLFFLCYITLNLTSAAALWLNAPLPKKPGKKSPPAPQHDTFQATTTPEVEP</sequence>
<gene>
    <name evidence="10" type="ORF">YH66_03420</name>
</gene>
<dbReference type="GO" id="GO:0045436">
    <property type="term" value="F:lycopene beta cyclase activity"/>
    <property type="evidence" value="ECO:0007669"/>
    <property type="project" value="UniProtKB-ARBA"/>
</dbReference>
<evidence type="ECO:0000256" key="4">
    <source>
        <dbReference type="ARBA" id="ARBA00022746"/>
    </source>
</evidence>
<keyword evidence="11" id="KW-1185">Reference proteome</keyword>
<dbReference type="GO" id="GO:0016117">
    <property type="term" value="P:carotenoid biosynthetic process"/>
    <property type="evidence" value="ECO:0007669"/>
    <property type="project" value="UniProtKB-KW"/>
</dbReference>
<keyword evidence="4" id="KW-0125">Carotenoid biosynthesis</keyword>
<organism evidence="10 11">
    <name type="scientific">[Brevibacterium] flavum</name>
    <dbReference type="NCBI Taxonomy" id="92706"/>
    <lineage>
        <taxon>Bacteria</taxon>
        <taxon>Bacillati</taxon>
        <taxon>Actinomycetota</taxon>
        <taxon>Actinomycetes</taxon>
        <taxon>Mycobacteriales</taxon>
        <taxon>Corynebacteriaceae</taxon>
        <taxon>Corynebacterium</taxon>
    </lineage>
</organism>
<dbReference type="PATRIC" id="fig|92706.3.peg.705"/>
<feature type="transmembrane region" description="Helical" evidence="9">
    <location>
        <begin position="57"/>
        <end position="77"/>
    </location>
</feature>
<evidence type="ECO:0000256" key="1">
    <source>
        <dbReference type="ARBA" id="ARBA00004141"/>
    </source>
</evidence>
<proteinExistence type="predicted"/>
<feature type="transmembrane region" description="Helical" evidence="9">
    <location>
        <begin position="97"/>
        <end position="120"/>
    </location>
</feature>
<keyword evidence="7" id="KW-0413">Isomerase</keyword>
<feature type="compositionally biased region" description="Polar residues" evidence="8">
    <location>
        <begin position="137"/>
        <end position="149"/>
    </location>
</feature>
<evidence type="ECO:0000256" key="5">
    <source>
        <dbReference type="ARBA" id="ARBA00022989"/>
    </source>
</evidence>
<evidence type="ECO:0000256" key="6">
    <source>
        <dbReference type="ARBA" id="ARBA00023136"/>
    </source>
</evidence>
<comment type="subcellular location">
    <subcellularLocation>
        <location evidence="1">Membrane</location>
        <topology evidence="1">Multi-pass membrane protein</topology>
    </subcellularLocation>
</comment>
<dbReference type="RefSeq" id="WP_003860744.1">
    <property type="nucleotide sequence ID" value="NZ_CP011309.1"/>
</dbReference>
<dbReference type="AlphaFoldDB" id="A0A0F6Z468"/>
<accession>A0A0F6Z468</accession>
<dbReference type="GO" id="GO:0016020">
    <property type="term" value="C:membrane"/>
    <property type="evidence" value="ECO:0007669"/>
    <property type="project" value="UniProtKB-SubCell"/>
</dbReference>
<evidence type="ECO:0000313" key="11">
    <source>
        <dbReference type="Proteomes" id="UP000034037"/>
    </source>
</evidence>
<dbReference type="Proteomes" id="UP000034037">
    <property type="component" value="Chromosome"/>
</dbReference>
<evidence type="ECO:0000256" key="9">
    <source>
        <dbReference type="SAM" id="Phobius"/>
    </source>
</evidence>
<evidence type="ECO:0000256" key="8">
    <source>
        <dbReference type="SAM" id="MobiDB-lite"/>
    </source>
</evidence>
<dbReference type="EMBL" id="CP011309">
    <property type="protein sequence ID" value="AKF26668.1"/>
    <property type="molecule type" value="Genomic_DNA"/>
</dbReference>
<feature type="transmembrane region" description="Helical" evidence="9">
    <location>
        <begin position="16"/>
        <end position="36"/>
    </location>
</feature>
<protein>
    <submittedName>
        <fullName evidence="10">C50 carotenoid epsilon cyclase</fullName>
    </submittedName>
</protein>
<evidence type="ECO:0000256" key="2">
    <source>
        <dbReference type="ARBA" id="ARBA00004829"/>
    </source>
</evidence>
<feature type="region of interest" description="Disordered" evidence="8">
    <location>
        <begin position="125"/>
        <end position="149"/>
    </location>
</feature>
<comment type="pathway">
    <text evidence="2">Carotenoid biosynthesis.</text>
</comment>
<keyword evidence="3 9" id="KW-0812">Transmembrane</keyword>
<evidence type="ECO:0000256" key="3">
    <source>
        <dbReference type="ARBA" id="ARBA00022692"/>
    </source>
</evidence>